<evidence type="ECO:0000313" key="2">
    <source>
        <dbReference type="EMBL" id="NYI10643.1"/>
    </source>
</evidence>
<dbReference type="EMBL" id="JACBZI010000001">
    <property type="protein sequence ID" value="NYI10643.1"/>
    <property type="molecule type" value="Genomic_DNA"/>
</dbReference>
<evidence type="ECO:0000313" key="3">
    <source>
        <dbReference type="Proteomes" id="UP000537326"/>
    </source>
</evidence>
<dbReference type="RefSeq" id="WP_179531451.1">
    <property type="nucleotide sequence ID" value="NZ_BAAAPP010000005.1"/>
</dbReference>
<accession>A0A7Z0C313</accession>
<keyword evidence="1" id="KW-1133">Transmembrane helix</keyword>
<organism evidence="2 3">
    <name type="scientific">Nocardioides marinus</name>
    <dbReference type="NCBI Taxonomy" id="374514"/>
    <lineage>
        <taxon>Bacteria</taxon>
        <taxon>Bacillati</taxon>
        <taxon>Actinomycetota</taxon>
        <taxon>Actinomycetes</taxon>
        <taxon>Propionibacteriales</taxon>
        <taxon>Nocardioidaceae</taxon>
        <taxon>Nocardioides</taxon>
    </lineage>
</organism>
<gene>
    <name evidence="2" type="ORF">BKA05_002158</name>
</gene>
<keyword evidence="1" id="KW-0812">Transmembrane</keyword>
<sequence>MARRPVDRETGASSVEYGLLIAGIAAVIVLVIFLFGEEVAGLFDDTCETVASTTSQTC</sequence>
<feature type="transmembrane region" description="Helical" evidence="1">
    <location>
        <begin position="12"/>
        <end position="35"/>
    </location>
</feature>
<keyword evidence="1" id="KW-0472">Membrane</keyword>
<name>A0A7Z0C313_9ACTN</name>
<evidence type="ECO:0000256" key="1">
    <source>
        <dbReference type="SAM" id="Phobius"/>
    </source>
</evidence>
<protein>
    <submittedName>
        <fullName evidence="2">Pilus assembly protein Flp/PilA</fullName>
    </submittedName>
</protein>
<proteinExistence type="predicted"/>
<reference evidence="2 3" key="1">
    <citation type="submission" date="2020-07" db="EMBL/GenBank/DDBJ databases">
        <title>Sequencing the genomes of 1000 actinobacteria strains.</title>
        <authorList>
            <person name="Klenk H.-P."/>
        </authorList>
    </citation>
    <scope>NUCLEOTIDE SEQUENCE [LARGE SCALE GENOMIC DNA]</scope>
    <source>
        <strain evidence="2 3">DSM 18248</strain>
    </source>
</reference>
<comment type="caution">
    <text evidence="2">The sequence shown here is derived from an EMBL/GenBank/DDBJ whole genome shotgun (WGS) entry which is preliminary data.</text>
</comment>
<keyword evidence="3" id="KW-1185">Reference proteome</keyword>
<dbReference type="AlphaFoldDB" id="A0A7Z0C313"/>
<dbReference type="Proteomes" id="UP000537326">
    <property type="component" value="Unassembled WGS sequence"/>
</dbReference>